<evidence type="ECO:0008006" key="3">
    <source>
        <dbReference type="Google" id="ProtNLM"/>
    </source>
</evidence>
<sequence length="372" mass="43245">MKKLLPIILLSICLACNRPTEESSQEEFEFSYSSDTVMVDAGDDFIYLRRALGIADLSKDEKQLYNFNFDATELEVIDLEQMKLVDRIKMEKEGPLGTGFPRYLSISDDGKFFFVGYTDIREFDPSLQNQVLYQFRSDKTIGLEEGETLGQEFQISQNGQYILVPYGPENMDEPKTGIAILTLNDMTVKKIPMNLWQRTQDYLVTLYIDGKLQSRSFEQVDILPRKEQVLISSHNFNEVYVLDLKTDSITHKTYHSKITADTKKLPAKTTLDAPEQMRDAFTQMNENVEFGGFYFDEVNEKFFRFSRELDRKIGDSTVFKEVVTIFDKDLNQVHEEIFPINYYGLKFFKEGKLYSFLNIDDELGFAVFTFDF</sequence>
<dbReference type="Pfam" id="PF13970">
    <property type="entry name" value="DUF4221"/>
    <property type="match status" value="1"/>
</dbReference>
<accession>A0A841MQG3</accession>
<dbReference type="AlphaFoldDB" id="A0A841MQG3"/>
<dbReference type="RefSeq" id="WP_184495031.1">
    <property type="nucleotide sequence ID" value="NZ_JACIJO010000002.1"/>
</dbReference>
<dbReference type="InterPro" id="IPR025316">
    <property type="entry name" value="DUF4221"/>
</dbReference>
<comment type="caution">
    <text evidence="1">The sequence shown here is derived from an EMBL/GenBank/DDBJ whole genome shotgun (WGS) entry which is preliminary data.</text>
</comment>
<dbReference type="Gene3D" id="2.130.10.10">
    <property type="entry name" value="YVTN repeat-like/Quinoprotein amine dehydrogenase"/>
    <property type="match status" value="1"/>
</dbReference>
<dbReference type="EMBL" id="JACIJO010000002">
    <property type="protein sequence ID" value="MBB6326426.1"/>
    <property type="molecule type" value="Genomic_DNA"/>
</dbReference>
<evidence type="ECO:0000313" key="2">
    <source>
        <dbReference type="Proteomes" id="UP000588604"/>
    </source>
</evidence>
<name>A0A841MQG3_9BACT</name>
<evidence type="ECO:0000313" key="1">
    <source>
        <dbReference type="EMBL" id="MBB6326426.1"/>
    </source>
</evidence>
<reference evidence="1 2" key="1">
    <citation type="submission" date="2020-08" db="EMBL/GenBank/DDBJ databases">
        <title>Genomic Encyclopedia of Type Strains, Phase IV (KMG-IV): sequencing the most valuable type-strain genomes for metagenomic binning, comparative biology and taxonomic classification.</title>
        <authorList>
            <person name="Goeker M."/>
        </authorList>
    </citation>
    <scope>NUCLEOTIDE SEQUENCE [LARGE SCALE GENOMIC DNA]</scope>
    <source>
        <strain evidence="1 2">DSM 102044</strain>
    </source>
</reference>
<proteinExistence type="predicted"/>
<gene>
    <name evidence="1" type="ORF">FHS59_002054</name>
</gene>
<protein>
    <recommendedName>
        <fullName evidence="3">DUF4221 domain-containing protein</fullName>
    </recommendedName>
</protein>
<dbReference type="InterPro" id="IPR015943">
    <property type="entry name" value="WD40/YVTN_repeat-like_dom_sf"/>
</dbReference>
<keyword evidence="2" id="KW-1185">Reference proteome</keyword>
<dbReference type="Proteomes" id="UP000588604">
    <property type="component" value="Unassembled WGS sequence"/>
</dbReference>
<organism evidence="1 2">
    <name type="scientific">Algoriphagus iocasae</name>
    <dbReference type="NCBI Taxonomy" id="1836499"/>
    <lineage>
        <taxon>Bacteria</taxon>
        <taxon>Pseudomonadati</taxon>
        <taxon>Bacteroidota</taxon>
        <taxon>Cytophagia</taxon>
        <taxon>Cytophagales</taxon>
        <taxon>Cyclobacteriaceae</taxon>
        <taxon>Algoriphagus</taxon>
    </lineage>
</organism>
<dbReference type="SUPFAM" id="SSF69322">
    <property type="entry name" value="Tricorn protease domain 2"/>
    <property type="match status" value="1"/>
</dbReference>